<accession>A0A0N7JTU6</accession>
<dbReference type="KEGG" id="bcai:K788_0006663"/>
<reference evidence="1 2" key="1">
    <citation type="journal article" date="2014" name="Genome Announc.">
        <title>Draft Genome Sequence of the Haloacid-Degrading Burkholderia caribensis Strain MBA4.</title>
        <authorList>
            <person name="Pan Y."/>
            <person name="Kong K.F."/>
            <person name="Tsang J.S."/>
        </authorList>
    </citation>
    <scope>NUCLEOTIDE SEQUENCE [LARGE SCALE GENOMIC DNA]</scope>
    <source>
        <strain evidence="1 2">MBA4</strain>
    </source>
</reference>
<sequence length="51" mass="5474">MVVLYLNFQIGPTSVGSFVATLMSRTAREILEAMDVLAIAPAGFARVGNQF</sequence>
<dbReference type="AlphaFoldDB" id="A0A0N7JTU6"/>
<proteinExistence type="predicted"/>
<dbReference type="EMBL" id="CP012746">
    <property type="protein sequence ID" value="ALL64597.1"/>
    <property type="molecule type" value="Genomic_DNA"/>
</dbReference>
<dbReference type="Proteomes" id="UP000019146">
    <property type="component" value="Chromosome 1"/>
</dbReference>
<evidence type="ECO:0000313" key="2">
    <source>
        <dbReference type="Proteomes" id="UP000019146"/>
    </source>
</evidence>
<evidence type="ECO:0000313" key="1">
    <source>
        <dbReference type="EMBL" id="ALL64597.1"/>
    </source>
</evidence>
<protein>
    <submittedName>
        <fullName evidence="1">Uncharacterized protein</fullName>
    </submittedName>
</protein>
<organism evidence="1 2">
    <name type="scientific">Paraburkholderia caribensis MBA4</name>
    <dbReference type="NCBI Taxonomy" id="1323664"/>
    <lineage>
        <taxon>Bacteria</taxon>
        <taxon>Pseudomonadati</taxon>
        <taxon>Pseudomonadota</taxon>
        <taxon>Betaproteobacteria</taxon>
        <taxon>Burkholderiales</taxon>
        <taxon>Burkholderiaceae</taxon>
        <taxon>Paraburkholderia</taxon>
    </lineage>
</organism>
<gene>
    <name evidence="1" type="ORF">K788_0006663</name>
</gene>
<name>A0A0N7JTU6_9BURK</name>